<dbReference type="eggNOG" id="KOG3326">
    <property type="taxonomic scope" value="Eukaryota"/>
</dbReference>
<dbReference type="HOGENOM" id="CLU_103054_0_0_1"/>
<evidence type="ECO:0000256" key="4">
    <source>
        <dbReference type="SAM" id="MobiDB-lite"/>
    </source>
</evidence>
<dbReference type="GeneID" id="24109457"/>
<dbReference type="GO" id="GO:0034553">
    <property type="term" value="P:mitochondrial respiratory chain complex II assembly"/>
    <property type="evidence" value="ECO:0007669"/>
    <property type="project" value="TreeGrafter"/>
</dbReference>
<evidence type="ECO:0000313" key="6">
    <source>
        <dbReference type="Proteomes" id="UP000014071"/>
    </source>
</evidence>
<keyword evidence="2 3" id="KW-0143">Chaperone</keyword>
<name>R9P5F0_PSEHS</name>
<evidence type="ECO:0000256" key="1">
    <source>
        <dbReference type="ARBA" id="ARBA00023128"/>
    </source>
</evidence>
<dbReference type="PANTHER" id="PTHR12469">
    <property type="entry name" value="PROTEIN EMI5 HOMOLOG, MITOCHONDRIAL"/>
    <property type="match status" value="1"/>
</dbReference>
<dbReference type="InterPro" id="IPR005631">
    <property type="entry name" value="SDH"/>
</dbReference>
<dbReference type="GO" id="GO:0006099">
    <property type="term" value="P:tricarboxylic acid cycle"/>
    <property type="evidence" value="ECO:0007669"/>
    <property type="project" value="TreeGrafter"/>
</dbReference>
<dbReference type="EMBL" id="DF238805">
    <property type="protein sequence ID" value="GAC96591.1"/>
    <property type="molecule type" value="Genomic_DNA"/>
</dbReference>
<sequence length="232" mass="25952">MTIRMATSVLRRAVLRPAPLQARIRPSVSFSTSLTAHRSSPSKPDPSATDQGATGPSQSTQNASGPSGAVPDSQLSDPYPLPFSPDIIDLNSANSGPERGPESKWSGLNLASSSQTLDGIDAPMRVPGRESEDRETKISRLIYQTRKRGTLETDLLLSTFAKKELKSLPDEELDEFDRLLDEPDWDIFYWCTQRKEIPDRWKKSFETEGKLGSRLIRHTKNEEKAVRWMPEL</sequence>
<dbReference type="Pfam" id="PF03937">
    <property type="entry name" value="Sdh5"/>
    <property type="match status" value="1"/>
</dbReference>
<proteinExistence type="inferred from homology"/>
<dbReference type="STRING" id="1305764.R9P5F0"/>
<dbReference type="OrthoDB" id="284292at2759"/>
<dbReference type="GO" id="GO:0005759">
    <property type="term" value="C:mitochondrial matrix"/>
    <property type="evidence" value="ECO:0007669"/>
    <property type="project" value="UniProtKB-SubCell"/>
</dbReference>
<dbReference type="Gene3D" id="1.10.150.250">
    <property type="entry name" value="Flavinator of succinate dehydrogenase"/>
    <property type="match status" value="1"/>
</dbReference>
<dbReference type="SUPFAM" id="SSF109910">
    <property type="entry name" value="YgfY-like"/>
    <property type="match status" value="1"/>
</dbReference>
<keyword evidence="1 3" id="KW-0496">Mitochondrion</keyword>
<dbReference type="GO" id="GO:0006121">
    <property type="term" value="P:mitochondrial electron transport, succinate to ubiquinone"/>
    <property type="evidence" value="ECO:0007669"/>
    <property type="project" value="UniProtKB-UniRule"/>
</dbReference>
<feature type="compositionally biased region" description="Polar residues" evidence="4">
    <location>
        <begin position="28"/>
        <end position="65"/>
    </location>
</feature>
<evidence type="ECO:0000256" key="3">
    <source>
        <dbReference type="HAMAP-Rule" id="MF_03057"/>
    </source>
</evidence>
<dbReference type="RefSeq" id="XP_012190178.1">
    <property type="nucleotide sequence ID" value="XM_012334788.1"/>
</dbReference>
<comment type="subunit">
    <text evidence="3">Interacts with the flavoprotein subunit within the SDH catalytic dimer.</text>
</comment>
<feature type="region of interest" description="Disordered" evidence="4">
    <location>
        <begin position="17"/>
        <end position="133"/>
    </location>
</feature>
<protein>
    <recommendedName>
        <fullName evidence="3">Succinate dehydrogenase assembly factor 2, mitochondrial</fullName>
        <shortName evidence="3">SDH assembly factor 2</shortName>
        <shortName evidence="3">SDHAF2</shortName>
    </recommendedName>
</protein>
<dbReference type="PANTHER" id="PTHR12469:SF2">
    <property type="entry name" value="SUCCINATE DEHYDROGENASE ASSEMBLY FACTOR 2, MITOCHONDRIAL"/>
    <property type="match status" value="1"/>
</dbReference>
<comment type="function">
    <text evidence="3">Plays an essential role in the assembly of succinate dehydrogenase (SDH), an enzyme complex (also referred to as respiratory complex II) that is a component of both the tricarboxylic acid (TCA) cycle and the mitochondrial electron transport chain, and which couples the oxidation of succinate to fumarate with the reduction of ubiquinone (coenzyme Q) to ubiquinol. Required for flavinylation (covalent attachment of FAD) of the flavoprotein subunit of the SDH catalytic dimer.</text>
</comment>
<accession>R9P5F0</accession>
<dbReference type="HAMAP" id="MF_03057">
    <property type="entry name" value="SDHAF2"/>
    <property type="match status" value="1"/>
</dbReference>
<comment type="subcellular location">
    <subcellularLocation>
        <location evidence="3">Mitochondrion matrix</location>
    </subcellularLocation>
</comment>
<dbReference type="FunFam" id="1.10.150.250:FF:000004">
    <property type="entry name" value="Succinate dehydrogenase assembly factor 2, mitochondrial"/>
    <property type="match status" value="1"/>
</dbReference>
<dbReference type="AlphaFoldDB" id="R9P5F0"/>
<reference evidence="6" key="1">
    <citation type="journal article" date="2013" name="Genome Announc.">
        <title>Draft genome sequence of the basidiomycetous yeast-like fungus Pseudozyma hubeiensis SY62, which produces an abundant amount of the biosurfactant mannosylerythritol lipids.</title>
        <authorList>
            <person name="Konishi M."/>
            <person name="Hatada Y."/>
            <person name="Horiuchi J."/>
        </authorList>
    </citation>
    <scope>NUCLEOTIDE SEQUENCE [LARGE SCALE GENOMIC DNA]</scope>
    <source>
        <strain evidence="6">SY62</strain>
    </source>
</reference>
<comment type="similarity">
    <text evidence="3">Belongs to the SDHAF2 family.</text>
</comment>
<dbReference type="InterPro" id="IPR036714">
    <property type="entry name" value="SDH_sf"/>
</dbReference>
<dbReference type="Proteomes" id="UP000014071">
    <property type="component" value="Unassembled WGS sequence"/>
</dbReference>
<evidence type="ECO:0000256" key="2">
    <source>
        <dbReference type="ARBA" id="ARBA00023186"/>
    </source>
</evidence>
<organism evidence="5 6">
    <name type="scientific">Pseudozyma hubeiensis (strain SY62)</name>
    <name type="common">Yeast</name>
    <dbReference type="NCBI Taxonomy" id="1305764"/>
    <lineage>
        <taxon>Eukaryota</taxon>
        <taxon>Fungi</taxon>
        <taxon>Dikarya</taxon>
        <taxon>Basidiomycota</taxon>
        <taxon>Ustilaginomycotina</taxon>
        <taxon>Ustilaginomycetes</taxon>
        <taxon>Ustilaginales</taxon>
        <taxon>Ustilaginaceae</taxon>
        <taxon>Pseudozyma</taxon>
    </lineage>
</organism>
<gene>
    <name evidence="5" type="ORF">PHSY_004173</name>
</gene>
<keyword evidence="6" id="KW-1185">Reference proteome</keyword>
<evidence type="ECO:0000313" key="5">
    <source>
        <dbReference type="EMBL" id="GAC96591.1"/>
    </source>
</evidence>
<dbReference type="InterPro" id="IPR028882">
    <property type="entry name" value="SDHAF2"/>
</dbReference>